<evidence type="ECO:0000313" key="2">
    <source>
        <dbReference type="EMBL" id="JAP06437.1"/>
    </source>
</evidence>
<organism evidence="2">
    <name type="scientific">Solanum chacoense</name>
    <name type="common">Chaco potato</name>
    <dbReference type="NCBI Taxonomy" id="4108"/>
    <lineage>
        <taxon>Eukaryota</taxon>
        <taxon>Viridiplantae</taxon>
        <taxon>Streptophyta</taxon>
        <taxon>Embryophyta</taxon>
        <taxon>Tracheophyta</taxon>
        <taxon>Spermatophyta</taxon>
        <taxon>Magnoliopsida</taxon>
        <taxon>eudicotyledons</taxon>
        <taxon>Gunneridae</taxon>
        <taxon>Pentapetalae</taxon>
        <taxon>asterids</taxon>
        <taxon>lamiids</taxon>
        <taxon>Solanales</taxon>
        <taxon>Solanaceae</taxon>
        <taxon>Solanoideae</taxon>
        <taxon>Solaneae</taxon>
        <taxon>Solanum</taxon>
    </lineage>
</organism>
<evidence type="ECO:0000256" key="1">
    <source>
        <dbReference type="SAM" id="MobiDB-lite"/>
    </source>
</evidence>
<dbReference type="AlphaFoldDB" id="A0A0V0GED0"/>
<feature type="region of interest" description="Disordered" evidence="1">
    <location>
        <begin position="1"/>
        <end position="28"/>
    </location>
</feature>
<accession>A0A0V0GED0</accession>
<reference evidence="2" key="1">
    <citation type="submission" date="2015-12" db="EMBL/GenBank/DDBJ databases">
        <title>Gene expression during late stages of embryo sac development: a critical building block for successful pollen-pistil interactions.</title>
        <authorList>
            <person name="Liu Y."/>
            <person name="Joly V."/>
            <person name="Sabar M."/>
            <person name="Matton D.P."/>
        </authorList>
    </citation>
    <scope>NUCLEOTIDE SEQUENCE</scope>
</reference>
<name>A0A0V0GED0_SOLCH</name>
<dbReference type="EMBL" id="GEDG01041308">
    <property type="protein sequence ID" value="JAP06437.1"/>
    <property type="molecule type" value="Transcribed_RNA"/>
</dbReference>
<feature type="compositionally biased region" description="Low complexity" evidence="1">
    <location>
        <begin position="16"/>
        <end position="26"/>
    </location>
</feature>
<sequence>STYARPELELTNQENSSSVQSSSNDSPHGDICFILEKLFLDDENHTIYLKIVVSFYVFHADSIPMV</sequence>
<feature type="non-terminal residue" evidence="2">
    <location>
        <position position="1"/>
    </location>
</feature>
<proteinExistence type="predicted"/>
<protein>
    <submittedName>
        <fullName evidence="2">Putative ovule protein</fullName>
    </submittedName>
</protein>